<gene>
    <name evidence="2" type="ORF">CRG98_026089</name>
</gene>
<protein>
    <submittedName>
        <fullName evidence="2">Uncharacterized protein</fullName>
    </submittedName>
</protein>
<dbReference type="EMBL" id="PGOL01001853">
    <property type="protein sequence ID" value="PKI53544.1"/>
    <property type="molecule type" value="Genomic_DNA"/>
</dbReference>
<evidence type="ECO:0000313" key="2">
    <source>
        <dbReference type="EMBL" id="PKI53544.1"/>
    </source>
</evidence>
<keyword evidence="3" id="KW-1185">Reference proteome</keyword>
<proteinExistence type="predicted"/>
<name>A0A2I0JBE0_PUNGR</name>
<evidence type="ECO:0000313" key="3">
    <source>
        <dbReference type="Proteomes" id="UP000233551"/>
    </source>
</evidence>
<reference evidence="2 3" key="1">
    <citation type="submission" date="2017-11" db="EMBL/GenBank/DDBJ databases">
        <title>De-novo sequencing of pomegranate (Punica granatum L.) genome.</title>
        <authorList>
            <person name="Akparov Z."/>
            <person name="Amiraslanov A."/>
            <person name="Hajiyeva S."/>
            <person name="Abbasov M."/>
            <person name="Kaur K."/>
            <person name="Hamwieh A."/>
            <person name="Solovyev V."/>
            <person name="Salamov A."/>
            <person name="Braich B."/>
            <person name="Kosarev P."/>
            <person name="Mahmoud A."/>
            <person name="Hajiyev E."/>
            <person name="Babayeva S."/>
            <person name="Izzatullayeva V."/>
            <person name="Mammadov A."/>
            <person name="Mammadov A."/>
            <person name="Sharifova S."/>
            <person name="Ojaghi J."/>
            <person name="Eynullazada K."/>
            <person name="Bayramov B."/>
            <person name="Abdulazimova A."/>
            <person name="Shahmuradov I."/>
        </authorList>
    </citation>
    <scope>NUCLEOTIDE SEQUENCE [LARGE SCALE GENOMIC DNA]</scope>
    <source>
        <strain evidence="3">cv. AG2017</strain>
        <tissue evidence="2">Leaf</tissue>
    </source>
</reference>
<evidence type="ECO:0000256" key="1">
    <source>
        <dbReference type="SAM" id="MobiDB-lite"/>
    </source>
</evidence>
<comment type="caution">
    <text evidence="2">The sequence shown here is derived from an EMBL/GenBank/DDBJ whole genome shotgun (WGS) entry which is preliminary data.</text>
</comment>
<dbReference type="Proteomes" id="UP000233551">
    <property type="component" value="Unassembled WGS sequence"/>
</dbReference>
<organism evidence="2 3">
    <name type="scientific">Punica granatum</name>
    <name type="common">Pomegranate</name>
    <dbReference type="NCBI Taxonomy" id="22663"/>
    <lineage>
        <taxon>Eukaryota</taxon>
        <taxon>Viridiplantae</taxon>
        <taxon>Streptophyta</taxon>
        <taxon>Embryophyta</taxon>
        <taxon>Tracheophyta</taxon>
        <taxon>Spermatophyta</taxon>
        <taxon>Magnoliopsida</taxon>
        <taxon>eudicotyledons</taxon>
        <taxon>Gunneridae</taxon>
        <taxon>Pentapetalae</taxon>
        <taxon>rosids</taxon>
        <taxon>malvids</taxon>
        <taxon>Myrtales</taxon>
        <taxon>Lythraceae</taxon>
        <taxon>Punica</taxon>
    </lineage>
</organism>
<feature type="compositionally biased region" description="Basic and acidic residues" evidence="1">
    <location>
        <begin position="44"/>
        <end position="59"/>
    </location>
</feature>
<dbReference type="AlphaFoldDB" id="A0A2I0JBE0"/>
<feature type="region of interest" description="Disordered" evidence="1">
    <location>
        <begin position="44"/>
        <end position="96"/>
    </location>
</feature>
<accession>A0A2I0JBE0</accession>
<sequence length="113" mass="12575">MYSLSLSRSLTYRSLQQLCPGAAVEDTDFWLSSLAAAFFQVHGADPKLHSPPTQRDRTPQRPLCSGRGERRLSCSRRAPAHTPPQVADSLVSSRPQLAQREFSHARELVTENS</sequence>